<dbReference type="Gene3D" id="2.60.40.740">
    <property type="match status" value="6"/>
</dbReference>
<feature type="domain" description="DUF11" evidence="1">
    <location>
        <begin position="141"/>
        <end position="242"/>
    </location>
</feature>
<accession>A0ABY3SRB3</accession>
<dbReference type="InterPro" id="IPR008966">
    <property type="entry name" value="Adhesion_dom_sf"/>
</dbReference>
<feature type="domain" description="DUF11" evidence="1">
    <location>
        <begin position="524"/>
        <end position="626"/>
    </location>
</feature>
<dbReference type="NCBIfam" id="TIGR01451">
    <property type="entry name" value="B_ant_repeat"/>
    <property type="match status" value="6"/>
</dbReference>
<feature type="domain" description="DUF11" evidence="1">
    <location>
        <begin position="267"/>
        <end position="376"/>
    </location>
</feature>
<evidence type="ECO:0000313" key="3">
    <source>
        <dbReference type="Proteomes" id="UP001649230"/>
    </source>
</evidence>
<dbReference type="Pfam" id="PF01345">
    <property type="entry name" value="DUF11"/>
    <property type="match status" value="6"/>
</dbReference>
<feature type="domain" description="DUF11" evidence="1">
    <location>
        <begin position="12"/>
        <end position="112"/>
    </location>
</feature>
<dbReference type="InterPro" id="IPR051172">
    <property type="entry name" value="Chlamydia_OmcB"/>
</dbReference>
<dbReference type="EMBL" id="CP090978">
    <property type="protein sequence ID" value="UJF35799.1"/>
    <property type="molecule type" value="Genomic_DNA"/>
</dbReference>
<name>A0ABY3SRB3_9BACL</name>
<dbReference type="InterPro" id="IPR001434">
    <property type="entry name" value="OmcB-like_DUF11"/>
</dbReference>
<dbReference type="RefSeq" id="WP_235122356.1">
    <property type="nucleotide sequence ID" value="NZ_CP090978.1"/>
</dbReference>
<dbReference type="PANTHER" id="PTHR34819">
    <property type="entry name" value="LARGE CYSTEINE-RICH PERIPLASMIC PROTEIN OMCB"/>
    <property type="match status" value="1"/>
</dbReference>
<dbReference type="InterPro" id="IPR047589">
    <property type="entry name" value="DUF11_rpt"/>
</dbReference>
<dbReference type="Proteomes" id="UP001649230">
    <property type="component" value="Chromosome"/>
</dbReference>
<gene>
    <name evidence="2" type="ORF">L0M14_12345</name>
</gene>
<evidence type="ECO:0000259" key="1">
    <source>
        <dbReference type="Pfam" id="PF01345"/>
    </source>
</evidence>
<reference evidence="2 3" key="1">
    <citation type="journal article" date="2024" name="Int. J. Syst. Evol. Microbiol.">
        <title>Paenibacillus hexagrammi sp. nov., a novel bacterium isolated from the gut content of Hexagrammos agrammus.</title>
        <authorList>
            <person name="Jung H.K."/>
            <person name="Kim D.G."/>
            <person name="Zin H."/>
            <person name="Park J."/>
            <person name="Jung H."/>
            <person name="Kim Y.O."/>
            <person name="Kong H.J."/>
            <person name="Kim J.W."/>
            <person name="Kim Y.S."/>
        </authorList>
    </citation>
    <scope>NUCLEOTIDE SEQUENCE [LARGE SCALE GENOMIC DNA]</scope>
    <source>
        <strain evidence="2 3">YPD9-1</strain>
    </source>
</reference>
<evidence type="ECO:0000313" key="2">
    <source>
        <dbReference type="EMBL" id="UJF35799.1"/>
    </source>
</evidence>
<feature type="domain" description="DUF11" evidence="1">
    <location>
        <begin position="656"/>
        <end position="742"/>
    </location>
</feature>
<keyword evidence="3" id="KW-1185">Reference proteome</keyword>
<dbReference type="PANTHER" id="PTHR34819:SF3">
    <property type="entry name" value="CELL SURFACE PROTEIN"/>
    <property type="match status" value="1"/>
</dbReference>
<sequence>MSTNVYQPILNAVKSANTSNATVGDTVVYTVNVSNTGNIPAALTFTDTIPNGTTFVPNSVIINGVPLTGAEPAAGFSAGTVAPGATTRILFSVVIDSLPTQQQISNQGTVSYTFIPPDGVTRSGSIVTNTVTFPVSAPNVTLVKSSNATDAVTGDVITYSIVVTNSGIEPVNDVRFVDPIPAGTQLVPNSVTVAGSPVAGASPATGVTIGTIAPGGSVTVTFRVTVTSVLDPATITNRSSVSFTSGSFSGVAFSNDNAIPLYEPIINLVKSTSEARATVGDTIVYTLVVSNSGNLPAQVTVFDAIPTGADFVPNSIIVNGVAQPGATPDSGISIGTVSPGEAATVTLTLQASVETLPASQQLTNQASANYSFTPPDGRTLTGTSSSNIVTIPVSSPDVTVVKSTTATDAVVGDVIPYSITVTNSGFEAITNAVLTDPLPAGTQFVTGSVTVGGESRPSASPNAGIQLGTIAAGSFVIVTFRVTVISLPNPAVIENRSVVGFSSGTFNGTSVSNTVTTPVYQPIVAVVKSADRSNVTVGNTVTYTLAVTNSGNLAASVTLTDPIPSGTEFVDNSVVVDGVPQPGANPAQGISIGVVQPGDTVVVRTTFQVTVETLPNPQQLVNQASADFTFTPPDGRLLTGSVTSNTLTIAVSSPNVTVAKSTSAIDAVVGDTLTYTVIVTNAGIDTVNNVVLIDPVPLGARFISGTVIVDGVQRPSDDPNTGINIGAIPAGGSSIVTFEVTVV</sequence>
<protein>
    <recommendedName>
        <fullName evidence="1">DUF11 domain-containing protein</fullName>
    </recommendedName>
</protein>
<dbReference type="SUPFAM" id="SSF49401">
    <property type="entry name" value="Bacterial adhesins"/>
    <property type="match status" value="1"/>
</dbReference>
<feature type="domain" description="DUF11" evidence="1">
    <location>
        <begin position="397"/>
        <end position="503"/>
    </location>
</feature>
<organism evidence="2 3">
    <name type="scientific">Paenibacillus hexagrammi</name>
    <dbReference type="NCBI Taxonomy" id="2908839"/>
    <lineage>
        <taxon>Bacteria</taxon>
        <taxon>Bacillati</taxon>
        <taxon>Bacillota</taxon>
        <taxon>Bacilli</taxon>
        <taxon>Bacillales</taxon>
        <taxon>Paenibacillaceae</taxon>
        <taxon>Paenibacillus</taxon>
    </lineage>
</organism>
<proteinExistence type="predicted"/>